<feature type="region of interest" description="Disordered" evidence="5">
    <location>
        <begin position="580"/>
        <end position="599"/>
    </location>
</feature>
<feature type="non-terminal residue" evidence="7">
    <location>
        <position position="599"/>
    </location>
</feature>
<dbReference type="Pfam" id="PF00320">
    <property type="entry name" value="GATA"/>
    <property type="match status" value="1"/>
</dbReference>
<gene>
    <name evidence="7" type="primary">gtaJ_1</name>
    <name evidence="7" type="ORF">LOCC1_G003436</name>
</gene>
<feature type="compositionally biased region" description="Low complexity" evidence="5">
    <location>
        <begin position="293"/>
        <end position="319"/>
    </location>
</feature>
<protein>
    <submittedName>
        <fullName evidence="7">GATA zinc finger domain-containing protein</fullName>
    </submittedName>
</protein>
<keyword evidence="8" id="KW-1185">Reference proteome</keyword>
<dbReference type="InterPro" id="IPR051140">
    <property type="entry name" value="GATA_TF"/>
</dbReference>
<evidence type="ECO:0000256" key="1">
    <source>
        <dbReference type="ARBA" id="ARBA00022723"/>
    </source>
</evidence>
<dbReference type="SUPFAM" id="SSF57716">
    <property type="entry name" value="Glucocorticoid receptor-like (DNA-binding domain)"/>
    <property type="match status" value="1"/>
</dbReference>
<dbReference type="SMART" id="SM00401">
    <property type="entry name" value="ZnF_GATA"/>
    <property type="match status" value="1"/>
</dbReference>
<keyword evidence="3" id="KW-0862">Zinc</keyword>
<keyword evidence="1" id="KW-0479">Metal-binding</keyword>
<evidence type="ECO:0000256" key="5">
    <source>
        <dbReference type="SAM" id="MobiDB-lite"/>
    </source>
</evidence>
<evidence type="ECO:0000256" key="4">
    <source>
        <dbReference type="PROSITE-ProRule" id="PRU00094"/>
    </source>
</evidence>
<dbReference type="EMBL" id="QGMI01000167">
    <property type="protein sequence ID" value="TVY46156.1"/>
    <property type="molecule type" value="Genomic_DNA"/>
</dbReference>
<keyword evidence="2 4" id="KW-0863">Zinc-finger</keyword>
<feature type="domain" description="GATA-type" evidence="6">
    <location>
        <begin position="466"/>
        <end position="501"/>
    </location>
</feature>
<organism evidence="7 8">
    <name type="scientific">Lachnellula occidentalis</name>
    <dbReference type="NCBI Taxonomy" id="215460"/>
    <lineage>
        <taxon>Eukaryota</taxon>
        <taxon>Fungi</taxon>
        <taxon>Dikarya</taxon>
        <taxon>Ascomycota</taxon>
        <taxon>Pezizomycotina</taxon>
        <taxon>Leotiomycetes</taxon>
        <taxon>Helotiales</taxon>
        <taxon>Lachnaceae</taxon>
        <taxon>Lachnellula</taxon>
    </lineage>
</organism>
<evidence type="ECO:0000313" key="7">
    <source>
        <dbReference type="EMBL" id="TVY46156.1"/>
    </source>
</evidence>
<dbReference type="Proteomes" id="UP000443090">
    <property type="component" value="Unassembled WGS sequence"/>
</dbReference>
<dbReference type="AlphaFoldDB" id="A0A8H8S1Q0"/>
<name>A0A8H8S1Q0_9HELO</name>
<dbReference type="InterPro" id="IPR013088">
    <property type="entry name" value="Znf_NHR/GATA"/>
</dbReference>
<dbReference type="Gene3D" id="3.30.50.10">
    <property type="entry name" value="Erythroid Transcription Factor GATA-1, subunit A"/>
    <property type="match status" value="1"/>
</dbReference>
<reference evidence="7 8" key="1">
    <citation type="submission" date="2018-05" db="EMBL/GenBank/DDBJ databases">
        <title>Genome sequencing and assembly of the regulated plant pathogen Lachnellula willkommii and related sister species for the development of diagnostic species identification markers.</title>
        <authorList>
            <person name="Giroux E."/>
            <person name="Bilodeau G."/>
        </authorList>
    </citation>
    <scope>NUCLEOTIDE SEQUENCE [LARGE SCALE GENOMIC DNA]</scope>
    <source>
        <strain evidence="7 8">CBS 160.35</strain>
    </source>
</reference>
<dbReference type="CDD" id="cd00202">
    <property type="entry name" value="ZnF_GATA"/>
    <property type="match status" value="1"/>
</dbReference>
<proteinExistence type="predicted"/>
<dbReference type="GO" id="GO:0008270">
    <property type="term" value="F:zinc ion binding"/>
    <property type="evidence" value="ECO:0007669"/>
    <property type="project" value="UniProtKB-KW"/>
</dbReference>
<sequence length="599" mass="65454">DISAPSFREISGPTPAPAPDIAPDTAAGRDYIDLSPEEPNRSVSSPPRTGYDLDRQNYHVGLQDFGNKPPESRQCMSLEIRELKDVCINQYGFEVQEWQIPAVDSHMELNRRVLQSPNFQFCVQSHQNEGRERPPTVKWSGFQNALEESSSDVLILLDCCASGLSNTEEGNGVTELLAACAFNSIANGVGPTSFTHALISQLRKLARMPALTVGYLYNLIFAEIQGLQIEDPQRKKAPIHLVLTQDHRLPRSIRISARPRIPVMNRPSLSAGRPLSGNACKRDTGSLPQDFASSQSSGRSSGVFSPGSNDGASSSSSFSQLPKYPRLLFSIHISEDIKPNELSPKLFADWLATLPLSTSSVSVEAGFASDSTLLMVSMPVAFLEYLPDDNPAITMLGVIRSKNILSTIGDQRPILPHMIGNKADDAFDDQATTQDSGFEEPSMSYDNFEYTSPQGLERQAGASARVGAPSRCHSCNQAESPEWTRGSEGDRTLCNACGIHYAKTGHKVAHKQVLKPSSPLRHSMSMPAAAVSSPTARKTLFHTEETKASTQQDRISLLEKELKEKETLIGQLRDDNARLEKSKTALPDKCVDRTSSTSL</sequence>
<dbReference type="PROSITE" id="PS50114">
    <property type="entry name" value="GATA_ZN_FINGER_2"/>
    <property type="match status" value="1"/>
</dbReference>
<feature type="region of interest" description="Disordered" evidence="5">
    <location>
        <begin position="264"/>
        <end position="319"/>
    </location>
</feature>
<feature type="region of interest" description="Disordered" evidence="5">
    <location>
        <begin position="1"/>
        <end position="51"/>
    </location>
</feature>
<evidence type="ECO:0000313" key="8">
    <source>
        <dbReference type="Proteomes" id="UP000443090"/>
    </source>
</evidence>
<dbReference type="GO" id="GO:0043565">
    <property type="term" value="F:sequence-specific DNA binding"/>
    <property type="evidence" value="ECO:0007669"/>
    <property type="project" value="InterPro"/>
</dbReference>
<evidence type="ECO:0000256" key="2">
    <source>
        <dbReference type="ARBA" id="ARBA00022771"/>
    </source>
</evidence>
<accession>A0A8H8S1Q0</accession>
<dbReference type="OrthoDB" id="4760831at2759"/>
<dbReference type="GO" id="GO:0006355">
    <property type="term" value="P:regulation of DNA-templated transcription"/>
    <property type="evidence" value="ECO:0007669"/>
    <property type="project" value="InterPro"/>
</dbReference>
<dbReference type="InterPro" id="IPR000679">
    <property type="entry name" value="Znf_GATA"/>
</dbReference>
<feature type="non-terminal residue" evidence="7">
    <location>
        <position position="1"/>
    </location>
</feature>
<comment type="caution">
    <text evidence="7">The sequence shown here is derived from an EMBL/GenBank/DDBJ whole genome shotgun (WGS) entry which is preliminary data.</text>
</comment>
<evidence type="ECO:0000256" key="3">
    <source>
        <dbReference type="ARBA" id="ARBA00022833"/>
    </source>
</evidence>
<evidence type="ECO:0000259" key="6">
    <source>
        <dbReference type="PROSITE" id="PS50114"/>
    </source>
</evidence>
<dbReference type="PANTHER" id="PTHR45658">
    <property type="entry name" value="GATA TRANSCRIPTION FACTOR"/>
    <property type="match status" value="1"/>
</dbReference>